<dbReference type="OrthoDB" id="8535577at2"/>
<dbReference type="Proteomes" id="UP000321805">
    <property type="component" value="Chromosome"/>
</dbReference>
<keyword evidence="1" id="KW-1133">Transmembrane helix</keyword>
<evidence type="ECO:0008006" key="4">
    <source>
        <dbReference type="Google" id="ProtNLM"/>
    </source>
</evidence>
<keyword evidence="1" id="KW-0812">Transmembrane</keyword>
<feature type="transmembrane region" description="Helical" evidence="1">
    <location>
        <begin position="150"/>
        <end position="168"/>
    </location>
</feature>
<feature type="transmembrane region" description="Helical" evidence="1">
    <location>
        <begin position="175"/>
        <end position="196"/>
    </location>
</feature>
<feature type="transmembrane region" description="Helical" evidence="1">
    <location>
        <begin position="20"/>
        <end position="40"/>
    </location>
</feature>
<keyword evidence="3" id="KW-1185">Reference proteome</keyword>
<accession>A0A5B8UD24</accession>
<sequence>MAGALISVDPFGDRSRGGSGSAFLVLAAFVVSFMAIRTSARLTRHVSWWPGAVRTGDIHIHHLVWGIFLMMLSGFLAFATTPGAPWWHLIAIGFGVGAGFTMDEFALWVHLEDVYWEQQGRRSVDAAIIAVAFAGLVVLGTTPFGLDDPASITETAVVVCVVLALALVCFMKGRILLGVLGLFVPVFAIAGAVRLARPTSPWARRRYTAGRLARAHARFDADRPAARWGRRLADALVGAPTDREVRPPAREDPPAP</sequence>
<feature type="transmembrane region" description="Helical" evidence="1">
    <location>
        <begin position="123"/>
        <end position="144"/>
    </location>
</feature>
<dbReference type="EMBL" id="CP042430">
    <property type="protein sequence ID" value="QEC50864.1"/>
    <property type="molecule type" value="Genomic_DNA"/>
</dbReference>
<gene>
    <name evidence="2" type="ORF">FSW04_21475</name>
</gene>
<organism evidence="2 3">
    <name type="scientific">Baekduia soli</name>
    <dbReference type="NCBI Taxonomy" id="496014"/>
    <lineage>
        <taxon>Bacteria</taxon>
        <taxon>Bacillati</taxon>
        <taxon>Actinomycetota</taxon>
        <taxon>Thermoleophilia</taxon>
        <taxon>Solirubrobacterales</taxon>
        <taxon>Baekduiaceae</taxon>
        <taxon>Baekduia</taxon>
    </lineage>
</organism>
<evidence type="ECO:0000256" key="1">
    <source>
        <dbReference type="SAM" id="Phobius"/>
    </source>
</evidence>
<evidence type="ECO:0000313" key="2">
    <source>
        <dbReference type="EMBL" id="QEC50864.1"/>
    </source>
</evidence>
<proteinExistence type="predicted"/>
<feature type="transmembrane region" description="Helical" evidence="1">
    <location>
        <begin position="60"/>
        <end position="80"/>
    </location>
</feature>
<feature type="transmembrane region" description="Helical" evidence="1">
    <location>
        <begin position="86"/>
        <end position="111"/>
    </location>
</feature>
<dbReference type="KEGG" id="bsol:FSW04_21475"/>
<keyword evidence="1" id="KW-0472">Membrane</keyword>
<evidence type="ECO:0000313" key="3">
    <source>
        <dbReference type="Proteomes" id="UP000321805"/>
    </source>
</evidence>
<protein>
    <recommendedName>
        <fullName evidence="4">Integral membrane protein</fullName>
    </recommendedName>
</protein>
<name>A0A5B8UD24_9ACTN</name>
<dbReference type="AlphaFoldDB" id="A0A5B8UD24"/>
<reference evidence="2 3" key="1">
    <citation type="journal article" date="2018" name="J. Microbiol.">
        <title>Baekduia soli gen. nov., sp. nov., a novel bacterium isolated from the soil of Baekdu Mountain and proposal of a novel family name, Baekduiaceae fam. nov.</title>
        <authorList>
            <person name="An D.S."/>
            <person name="Siddiqi M.Z."/>
            <person name="Kim K.H."/>
            <person name="Yu H.S."/>
            <person name="Im W.T."/>
        </authorList>
    </citation>
    <scope>NUCLEOTIDE SEQUENCE [LARGE SCALE GENOMIC DNA]</scope>
    <source>
        <strain evidence="2 3">BR7-21</strain>
    </source>
</reference>